<proteinExistence type="predicted"/>
<keyword evidence="3" id="KW-1185">Reference proteome</keyword>
<organism evidence="2 3">
    <name type="scientific">Heterobasidion irregulare (strain TC 32-1)</name>
    <dbReference type="NCBI Taxonomy" id="747525"/>
    <lineage>
        <taxon>Eukaryota</taxon>
        <taxon>Fungi</taxon>
        <taxon>Dikarya</taxon>
        <taxon>Basidiomycota</taxon>
        <taxon>Agaricomycotina</taxon>
        <taxon>Agaricomycetes</taxon>
        <taxon>Russulales</taxon>
        <taxon>Bondarzewiaceae</taxon>
        <taxon>Heterobasidion</taxon>
        <taxon>Heterobasidion annosum species complex</taxon>
    </lineage>
</organism>
<protein>
    <submittedName>
        <fullName evidence="2">Uncharacterized protein</fullName>
    </submittedName>
</protein>
<dbReference type="GeneID" id="20665695"/>
<dbReference type="KEGG" id="hir:HETIRDRAFT_100558"/>
<evidence type="ECO:0000256" key="1">
    <source>
        <dbReference type="SAM" id="MobiDB-lite"/>
    </source>
</evidence>
<feature type="region of interest" description="Disordered" evidence="1">
    <location>
        <begin position="70"/>
        <end position="89"/>
    </location>
</feature>
<accession>W4KJJ6</accession>
<name>W4KJJ6_HETIT</name>
<gene>
    <name evidence="2" type="ORF">HETIRDRAFT_100558</name>
</gene>
<sequence length="305" mass="32451">MNYLTVSPHPTYTSEPQGRAVDLDHVPTSYYGATPVPASEHSGGQMLSHGNHPDLSAWQIQPQANDGVAHSFHHPPATYWPPNTHTAQAPIPRQYSHTLQSVNAGTPGPAFYQEMRSTVMPTSTSPTQGQVSAPYGGYYYGQVDSAASAATQMSSAATWSQLSGETAHSTYHRTQGIAMDTSTAYPYGQSFTPSAQAAAAATYAAPSDTASSHVYWAQPSGVTDDTRGPALASSAQPQNGGLSLSIPTHDYVEPQGVSEARQLYAAPILPVVFHSYHDGPRMSITVELYPRSEMPVASSNFHGLC</sequence>
<evidence type="ECO:0000313" key="2">
    <source>
        <dbReference type="EMBL" id="ETW85864.1"/>
    </source>
</evidence>
<dbReference type="HOGENOM" id="CLU_912338_0_0_1"/>
<reference evidence="2 3" key="1">
    <citation type="journal article" date="2012" name="New Phytol.">
        <title>Insight into trade-off between wood decay and parasitism from the genome of a fungal forest pathogen.</title>
        <authorList>
            <person name="Olson A."/>
            <person name="Aerts A."/>
            <person name="Asiegbu F."/>
            <person name="Belbahri L."/>
            <person name="Bouzid O."/>
            <person name="Broberg A."/>
            <person name="Canback B."/>
            <person name="Coutinho P.M."/>
            <person name="Cullen D."/>
            <person name="Dalman K."/>
            <person name="Deflorio G."/>
            <person name="van Diepen L.T."/>
            <person name="Dunand C."/>
            <person name="Duplessis S."/>
            <person name="Durling M."/>
            <person name="Gonthier P."/>
            <person name="Grimwood J."/>
            <person name="Fossdal C.G."/>
            <person name="Hansson D."/>
            <person name="Henrissat B."/>
            <person name="Hietala A."/>
            <person name="Himmelstrand K."/>
            <person name="Hoffmeister D."/>
            <person name="Hogberg N."/>
            <person name="James T.Y."/>
            <person name="Karlsson M."/>
            <person name="Kohler A."/>
            <person name="Kues U."/>
            <person name="Lee Y.H."/>
            <person name="Lin Y.C."/>
            <person name="Lind M."/>
            <person name="Lindquist E."/>
            <person name="Lombard V."/>
            <person name="Lucas S."/>
            <person name="Lunden K."/>
            <person name="Morin E."/>
            <person name="Murat C."/>
            <person name="Park J."/>
            <person name="Raffaello T."/>
            <person name="Rouze P."/>
            <person name="Salamov A."/>
            <person name="Schmutz J."/>
            <person name="Solheim H."/>
            <person name="Stahlberg J."/>
            <person name="Velez H."/>
            <person name="de Vries R.P."/>
            <person name="Wiebenga A."/>
            <person name="Woodward S."/>
            <person name="Yakovlev I."/>
            <person name="Garbelotto M."/>
            <person name="Martin F."/>
            <person name="Grigoriev I.V."/>
            <person name="Stenlid J."/>
        </authorList>
    </citation>
    <scope>NUCLEOTIDE SEQUENCE [LARGE SCALE GENOMIC DNA]</scope>
    <source>
        <strain evidence="2 3">TC 32-1</strain>
    </source>
</reference>
<dbReference type="EMBL" id="KI925455">
    <property type="protein sequence ID" value="ETW85864.1"/>
    <property type="molecule type" value="Genomic_DNA"/>
</dbReference>
<evidence type="ECO:0000313" key="3">
    <source>
        <dbReference type="Proteomes" id="UP000030671"/>
    </source>
</evidence>
<dbReference type="RefSeq" id="XP_009542676.1">
    <property type="nucleotide sequence ID" value="XM_009544381.1"/>
</dbReference>
<dbReference type="AlphaFoldDB" id="W4KJJ6"/>
<dbReference type="InParanoid" id="W4KJJ6"/>
<dbReference type="Proteomes" id="UP000030671">
    <property type="component" value="Unassembled WGS sequence"/>
</dbReference>